<organism evidence="1 2">
    <name type="scientific">Rhabditophanes sp. KR3021</name>
    <dbReference type="NCBI Taxonomy" id="114890"/>
    <lineage>
        <taxon>Eukaryota</taxon>
        <taxon>Metazoa</taxon>
        <taxon>Ecdysozoa</taxon>
        <taxon>Nematoda</taxon>
        <taxon>Chromadorea</taxon>
        <taxon>Rhabditida</taxon>
        <taxon>Tylenchina</taxon>
        <taxon>Panagrolaimomorpha</taxon>
        <taxon>Strongyloidoidea</taxon>
        <taxon>Alloionematidae</taxon>
        <taxon>Rhabditophanes</taxon>
    </lineage>
</organism>
<protein>
    <submittedName>
        <fullName evidence="2">ERAP1_C domain-containing protein</fullName>
    </submittedName>
</protein>
<evidence type="ECO:0000313" key="1">
    <source>
        <dbReference type="Proteomes" id="UP000095286"/>
    </source>
</evidence>
<name>A0AC35UEL2_9BILA</name>
<accession>A0AC35UEL2</accession>
<dbReference type="Proteomes" id="UP000095286">
    <property type="component" value="Unplaced"/>
</dbReference>
<proteinExistence type="predicted"/>
<dbReference type="WBParaSite" id="RSKR_0001066600.1">
    <property type="protein sequence ID" value="RSKR_0001066600.1"/>
    <property type="gene ID" value="RSKR_0001066600"/>
</dbReference>
<evidence type="ECO:0000313" key="2">
    <source>
        <dbReference type="WBParaSite" id="RSKR_0001066600.1"/>
    </source>
</evidence>
<sequence length="377" mass="42652">MIESQIYNDYYGKFSLITLDETSVEGQKFKLEIEINQVTNGKTLLIGKKTFSWPDKNYPNHIEYDDESFVLTLRSSTNIAEVSLRFPANSLNIGKSAKEPVKVLKGFTTTPKKLQTSNPFFAKVKAFTNKNSDANWKALVGSVPAFLKSPCDMVERLEQEGEKVLINHLIAKKDATEVFNAVMVGKCLSLESAEYLTDKIIEISAFELLEFLILQSGMSFNDITFAKMIKAIVNHGQTEVSRALFEKLLLKGFGSSNLGAILEKTLTVEEVLKIMKWFIDAPICNENGLYYQKMMQLSCVLLDSHFQKFLWTPDTHDFIRRFYNWTQAWGFMAETFTSLKESAAIYKALSSEMGEILTSSAGYSIKKVELSRVPLAF</sequence>
<reference evidence="2" key="1">
    <citation type="submission" date="2016-11" db="UniProtKB">
        <authorList>
            <consortium name="WormBaseParasite"/>
        </authorList>
    </citation>
    <scope>IDENTIFICATION</scope>
    <source>
        <strain evidence="2">KR3021</strain>
    </source>
</reference>